<proteinExistence type="predicted"/>
<dbReference type="VEuPathDB" id="ToxoDB:CSUI_000511"/>
<keyword evidence="5" id="KW-0479">Metal-binding</keyword>
<dbReference type="AlphaFoldDB" id="A0A2C6LFX2"/>
<feature type="transmembrane region" description="Helical" evidence="7">
    <location>
        <begin position="129"/>
        <end position="150"/>
    </location>
</feature>
<keyword evidence="2 7" id="KW-0812">Transmembrane</keyword>
<feature type="transmembrane region" description="Helical" evidence="7">
    <location>
        <begin position="282"/>
        <end position="305"/>
    </location>
</feature>
<feature type="compositionally biased region" description="Basic and acidic residues" evidence="6">
    <location>
        <begin position="32"/>
        <end position="42"/>
    </location>
</feature>
<feature type="binding site" evidence="5">
    <location>
        <position position="283"/>
    </location>
    <ligand>
        <name>Zn(2+)</name>
        <dbReference type="ChEBI" id="CHEBI:29105"/>
    </ligand>
</feature>
<feature type="region of interest" description="Disordered" evidence="6">
    <location>
        <begin position="1"/>
        <end position="43"/>
    </location>
</feature>
<name>A0A2C6LFX2_9APIC</name>
<dbReference type="GO" id="GO:0046872">
    <property type="term" value="F:metal ion binding"/>
    <property type="evidence" value="ECO:0007669"/>
    <property type="project" value="UniProtKB-KW"/>
</dbReference>
<keyword evidence="3 7" id="KW-1133">Transmembrane helix</keyword>
<feature type="transmembrane region" description="Helical" evidence="7">
    <location>
        <begin position="170"/>
        <end position="188"/>
    </location>
</feature>
<organism evidence="8 9">
    <name type="scientific">Cystoisospora suis</name>
    <dbReference type="NCBI Taxonomy" id="483139"/>
    <lineage>
        <taxon>Eukaryota</taxon>
        <taxon>Sar</taxon>
        <taxon>Alveolata</taxon>
        <taxon>Apicomplexa</taxon>
        <taxon>Conoidasida</taxon>
        <taxon>Coccidia</taxon>
        <taxon>Eucoccidiorida</taxon>
        <taxon>Eimeriorina</taxon>
        <taxon>Sarcocystidae</taxon>
        <taxon>Cystoisospora</taxon>
    </lineage>
</organism>
<evidence type="ECO:0000256" key="5">
    <source>
        <dbReference type="PIRSR" id="PIRSR604254-1"/>
    </source>
</evidence>
<keyword evidence="4 7" id="KW-0472">Membrane</keyword>
<dbReference type="Proteomes" id="UP000221165">
    <property type="component" value="Unassembled WGS sequence"/>
</dbReference>
<feature type="transmembrane region" description="Helical" evidence="7">
    <location>
        <begin position="105"/>
        <end position="123"/>
    </location>
</feature>
<dbReference type="InterPro" id="IPR004254">
    <property type="entry name" value="AdipoR/HlyIII-related"/>
</dbReference>
<reference evidence="8 9" key="1">
    <citation type="journal article" date="2017" name="Int. J. Parasitol.">
        <title>The genome of the protozoan parasite Cystoisospora suis and a reverse vaccinology approach to identify vaccine candidates.</title>
        <authorList>
            <person name="Palmieri N."/>
            <person name="Shrestha A."/>
            <person name="Ruttkowski B."/>
            <person name="Beck T."/>
            <person name="Vogl C."/>
            <person name="Tomley F."/>
            <person name="Blake D.P."/>
            <person name="Joachim A."/>
        </authorList>
    </citation>
    <scope>NUCLEOTIDE SEQUENCE [LARGE SCALE GENOMIC DNA]</scope>
    <source>
        <strain evidence="8 9">Wien I</strain>
    </source>
</reference>
<feature type="compositionally biased region" description="Polar residues" evidence="6">
    <location>
        <begin position="1"/>
        <end position="13"/>
    </location>
</feature>
<accession>A0A2C6LFX2</accession>
<feature type="binding site" evidence="5">
    <location>
        <position position="287"/>
    </location>
    <ligand>
        <name>Zn(2+)</name>
        <dbReference type="ChEBI" id="CHEBI:29105"/>
    </ligand>
</feature>
<comment type="caution">
    <text evidence="8">The sequence shown here is derived from an EMBL/GenBank/DDBJ whole genome shotgun (WGS) entry which is preliminary data.</text>
</comment>
<keyword evidence="5" id="KW-0862">Zinc</keyword>
<evidence type="ECO:0000313" key="8">
    <source>
        <dbReference type="EMBL" id="PHJ25635.1"/>
    </source>
</evidence>
<dbReference type="EMBL" id="MIGC01000188">
    <property type="protein sequence ID" value="PHJ25635.1"/>
    <property type="molecule type" value="Genomic_DNA"/>
</dbReference>
<gene>
    <name evidence="8" type="ORF">CSUI_000511</name>
</gene>
<protein>
    <submittedName>
        <fullName evidence="8">Hemolysin-iii related subfamily protein</fullName>
    </submittedName>
</protein>
<evidence type="ECO:0000256" key="4">
    <source>
        <dbReference type="ARBA" id="ARBA00023136"/>
    </source>
</evidence>
<evidence type="ECO:0000256" key="3">
    <source>
        <dbReference type="ARBA" id="ARBA00022989"/>
    </source>
</evidence>
<dbReference type="Pfam" id="PF03006">
    <property type="entry name" value="HlyIII"/>
    <property type="match status" value="1"/>
</dbReference>
<dbReference type="GeneID" id="94423956"/>
<feature type="transmembrane region" description="Helical" evidence="7">
    <location>
        <begin position="225"/>
        <end position="245"/>
    </location>
</feature>
<evidence type="ECO:0000256" key="6">
    <source>
        <dbReference type="SAM" id="MobiDB-lite"/>
    </source>
</evidence>
<dbReference type="GO" id="GO:0016020">
    <property type="term" value="C:membrane"/>
    <property type="evidence" value="ECO:0007669"/>
    <property type="project" value="UniProtKB-SubCell"/>
</dbReference>
<feature type="binding site" evidence="5">
    <location>
        <position position="151"/>
    </location>
    <ligand>
        <name>Zn(2+)</name>
        <dbReference type="ChEBI" id="CHEBI:29105"/>
    </ligand>
</feature>
<keyword evidence="9" id="KW-1185">Reference proteome</keyword>
<feature type="transmembrane region" description="Helical" evidence="7">
    <location>
        <begin position="251"/>
        <end position="270"/>
    </location>
</feature>
<evidence type="ECO:0000256" key="1">
    <source>
        <dbReference type="ARBA" id="ARBA00004141"/>
    </source>
</evidence>
<evidence type="ECO:0000313" key="9">
    <source>
        <dbReference type="Proteomes" id="UP000221165"/>
    </source>
</evidence>
<dbReference type="RefSeq" id="XP_067927281.1">
    <property type="nucleotide sequence ID" value="XM_068060745.1"/>
</dbReference>
<dbReference type="OrthoDB" id="186812at2759"/>
<comment type="subcellular location">
    <subcellularLocation>
        <location evidence="1">Membrane</location>
        <topology evidence="1">Multi-pass membrane protein</topology>
    </subcellularLocation>
</comment>
<evidence type="ECO:0000256" key="2">
    <source>
        <dbReference type="ARBA" id="ARBA00022692"/>
    </source>
</evidence>
<sequence length="321" mass="35936">MGGDKQMSSQIQSDVVERMEETTSGGSLRPRNPHDYESENKKPSKRTIFTSISSDMPMTTAAATTTTTVIHPHKAASTNDSSSGAAGYHLTQDVIVTRPFLRGKIHLFLLLVSPFWMFLIFSVCSSPRSFIAAAVSCFSFVLNFLASTLLHCFEWKNPTLHQIFHKLDHAGIFMVISGSTTPIPMLLLDFGSSCWLLIVQLGATIYGFCSIIFGDLTSTGRARRAYTYIFVGLLHALFLSDYYRVLTSSELTAVIALSSLYVIGALVYSCKRPDPFPRIYGFHEVFHSFCFLSFLLTMWLDYVIIRRVEWGRQKSLEEAAV</sequence>
<feature type="transmembrane region" description="Helical" evidence="7">
    <location>
        <begin position="194"/>
        <end position="213"/>
    </location>
</feature>
<evidence type="ECO:0000256" key="7">
    <source>
        <dbReference type="SAM" id="Phobius"/>
    </source>
</evidence>